<gene>
    <name evidence="2" type="ORF">Psuf_002630</name>
</gene>
<evidence type="ECO:0000313" key="3">
    <source>
        <dbReference type="Proteomes" id="UP000503011"/>
    </source>
</evidence>
<dbReference type="AlphaFoldDB" id="A0A6F8YA67"/>
<sequence>MLRDTAGTVTAVLALLCGAPIVAALAGSPRLAHRIHQLSPMDAGLSIQATRDLAAEHIGPWAGIGVLSAYAAAAVLLGLLTFLLRDTR</sequence>
<accession>A0A6F8YA67</accession>
<protein>
    <recommendedName>
        <fullName evidence="4">ABC transporter permease</fullName>
    </recommendedName>
</protein>
<reference evidence="2 3" key="1">
    <citation type="submission" date="2020-03" db="EMBL/GenBank/DDBJ databases">
        <title>Whole genome shotgun sequence of Phytohabitans suffuscus NBRC 105367.</title>
        <authorList>
            <person name="Komaki H."/>
            <person name="Tamura T."/>
        </authorList>
    </citation>
    <scope>NUCLEOTIDE SEQUENCE [LARGE SCALE GENOMIC DNA]</scope>
    <source>
        <strain evidence="2 3">NBRC 105367</strain>
    </source>
</reference>
<name>A0A6F8YA67_9ACTN</name>
<evidence type="ECO:0008006" key="4">
    <source>
        <dbReference type="Google" id="ProtNLM"/>
    </source>
</evidence>
<keyword evidence="3" id="KW-1185">Reference proteome</keyword>
<dbReference type="EMBL" id="AP022871">
    <property type="protein sequence ID" value="BCB82950.1"/>
    <property type="molecule type" value="Genomic_DNA"/>
</dbReference>
<keyword evidence="1" id="KW-0812">Transmembrane</keyword>
<evidence type="ECO:0000256" key="1">
    <source>
        <dbReference type="SAM" id="Phobius"/>
    </source>
</evidence>
<keyword evidence="1" id="KW-1133">Transmembrane helix</keyword>
<feature type="transmembrane region" description="Helical" evidence="1">
    <location>
        <begin position="58"/>
        <end position="84"/>
    </location>
</feature>
<proteinExistence type="predicted"/>
<dbReference type="KEGG" id="psuu:Psuf_002630"/>
<evidence type="ECO:0000313" key="2">
    <source>
        <dbReference type="EMBL" id="BCB82950.1"/>
    </source>
</evidence>
<reference evidence="2 3" key="2">
    <citation type="submission" date="2020-03" db="EMBL/GenBank/DDBJ databases">
        <authorList>
            <person name="Ichikawa N."/>
            <person name="Kimura A."/>
            <person name="Kitahashi Y."/>
            <person name="Uohara A."/>
        </authorList>
    </citation>
    <scope>NUCLEOTIDE SEQUENCE [LARGE SCALE GENOMIC DNA]</scope>
    <source>
        <strain evidence="2 3">NBRC 105367</strain>
    </source>
</reference>
<keyword evidence="1" id="KW-0472">Membrane</keyword>
<organism evidence="2 3">
    <name type="scientific">Phytohabitans suffuscus</name>
    <dbReference type="NCBI Taxonomy" id="624315"/>
    <lineage>
        <taxon>Bacteria</taxon>
        <taxon>Bacillati</taxon>
        <taxon>Actinomycetota</taxon>
        <taxon>Actinomycetes</taxon>
        <taxon>Micromonosporales</taxon>
        <taxon>Micromonosporaceae</taxon>
    </lineage>
</organism>
<dbReference type="Proteomes" id="UP000503011">
    <property type="component" value="Chromosome"/>
</dbReference>